<comment type="caution">
    <text evidence="8">The sequence shown here is derived from an EMBL/GenBank/DDBJ whole genome shotgun (WGS) entry which is preliminary data.</text>
</comment>
<feature type="domain" description="ACT" evidence="7">
    <location>
        <begin position="93"/>
        <end position="167"/>
    </location>
</feature>
<dbReference type="EMBL" id="QEAP01000391">
    <property type="protein sequence ID" value="TPX67607.1"/>
    <property type="molecule type" value="Genomic_DNA"/>
</dbReference>
<evidence type="ECO:0000313" key="9">
    <source>
        <dbReference type="Proteomes" id="UP000320333"/>
    </source>
</evidence>
<dbReference type="Pfam" id="PF10369">
    <property type="entry name" value="ALS_ss_C"/>
    <property type="match status" value="1"/>
</dbReference>
<dbReference type="Gene3D" id="3.30.70.1150">
    <property type="entry name" value="ACT-like. Chain A, domain 2"/>
    <property type="match status" value="1"/>
</dbReference>
<gene>
    <name evidence="8" type="ORF">CcCBS67573_g07459</name>
</gene>
<dbReference type="GO" id="GO:1990610">
    <property type="term" value="F:acetolactate synthase regulator activity"/>
    <property type="evidence" value="ECO:0007669"/>
    <property type="project" value="InterPro"/>
</dbReference>
<dbReference type="Pfam" id="PF22629">
    <property type="entry name" value="ACT_AHAS_ss"/>
    <property type="match status" value="1"/>
</dbReference>
<dbReference type="Gene3D" id="3.30.70.260">
    <property type="match status" value="1"/>
</dbReference>
<dbReference type="InterPro" id="IPR019455">
    <property type="entry name" value="Acetolactate_synth_ssu_C"/>
</dbReference>
<dbReference type="OrthoDB" id="2013116at2759"/>
<evidence type="ECO:0000256" key="2">
    <source>
        <dbReference type="ARBA" id="ARBA00005025"/>
    </source>
</evidence>
<dbReference type="GO" id="GO:0005948">
    <property type="term" value="C:acetolactate synthase complex"/>
    <property type="evidence" value="ECO:0007669"/>
    <property type="project" value="TreeGrafter"/>
</dbReference>
<proteinExistence type="inferred from homology"/>
<dbReference type="PANTHER" id="PTHR31242">
    <property type="entry name" value="ACETOLACTATE SYNTHASE SMALL SUBUNIT, MITOCHONDRIAL"/>
    <property type="match status" value="1"/>
</dbReference>
<evidence type="ECO:0000256" key="4">
    <source>
        <dbReference type="ARBA" id="ARBA00022605"/>
    </source>
</evidence>
<dbReference type="InterPro" id="IPR027271">
    <property type="entry name" value="Acetolactate_synth/TF_NikR_C"/>
</dbReference>
<sequence>MLQTSRHFARTASRAVHWPKPRGFSSCSAVLTKRAGSAPNPVLGSPGVGLRTRRMHPLSLLGTNAPPEPEEAVDNILYNTPSKSANTPTERHILTLLVANEAGVLSRISGVIAARGFNIESLVVCKTEVPALGRMTVVLRGKAAEIEQARRQLDDLVPVWAVLDYTNTPIVERELVLMKISAVPPETVHDPLGLGSDAASHAINPIMAAGFHRQTVVELARIFGAKVEDISHESLVLELTAKPEKVDSFLKLMKPYGVIEVVRSGCMAVPRSPIESYDDSNGELAEDASQAVDASQLPPG</sequence>
<protein>
    <submittedName>
        <fullName evidence="8">Acetolactate synthase</fullName>
    </submittedName>
</protein>
<accession>A0A507EW79</accession>
<dbReference type="CDD" id="cd04878">
    <property type="entry name" value="ACT_AHAS"/>
    <property type="match status" value="1"/>
</dbReference>
<name>A0A507EW79_9FUNG</name>
<dbReference type="GO" id="GO:0009099">
    <property type="term" value="P:L-valine biosynthetic process"/>
    <property type="evidence" value="ECO:0007669"/>
    <property type="project" value="UniProtKB-UniPathway"/>
</dbReference>
<evidence type="ECO:0000256" key="1">
    <source>
        <dbReference type="ARBA" id="ARBA00004974"/>
    </source>
</evidence>
<organism evidence="8 9">
    <name type="scientific">Chytriomyces confervae</name>
    <dbReference type="NCBI Taxonomy" id="246404"/>
    <lineage>
        <taxon>Eukaryota</taxon>
        <taxon>Fungi</taxon>
        <taxon>Fungi incertae sedis</taxon>
        <taxon>Chytridiomycota</taxon>
        <taxon>Chytridiomycota incertae sedis</taxon>
        <taxon>Chytridiomycetes</taxon>
        <taxon>Chytridiales</taxon>
        <taxon>Chytriomycetaceae</taxon>
        <taxon>Chytriomyces</taxon>
    </lineage>
</organism>
<comment type="similarity">
    <text evidence="3">Belongs to the acetolactate synthase small subunit family.</text>
</comment>
<dbReference type="Proteomes" id="UP000320333">
    <property type="component" value="Unassembled WGS sequence"/>
</dbReference>
<evidence type="ECO:0000256" key="3">
    <source>
        <dbReference type="ARBA" id="ARBA00006341"/>
    </source>
</evidence>
<evidence type="ECO:0000259" key="7">
    <source>
        <dbReference type="PROSITE" id="PS51671"/>
    </source>
</evidence>
<dbReference type="FunFam" id="3.30.70.260:FF:000001">
    <property type="entry name" value="Acetolactate synthase, small subunit"/>
    <property type="match status" value="1"/>
</dbReference>
<dbReference type="InterPro" id="IPR004789">
    <property type="entry name" value="Acetalactate_synth_ssu"/>
</dbReference>
<evidence type="ECO:0000256" key="5">
    <source>
        <dbReference type="ARBA" id="ARBA00023304"/>
    </source>
</evidence>
<dbReference type="InterPro" id="IPR053050">
    <property type="entry name" value="ALS_regulatory_subunit"/>
</dbReference>
<dbReference type="InterPro" id="IPR054480">
    <property type="entry name" value="AHAS_small-like_ACT"/>
</dbReference>
<dbReference type="NCBIfam" id="TIGR00119">
    <property type="entry name" value="acolac_sm"/>
    <property type="match status" value="1"/>
</dbReference>
<dbReference type="SUPFAM" id="SSF55021">
    <property type="entry name" value="ACT-like"/>
    <property type="match status" value="2"/>
</dbReference>
<dbReference type="AlphaFoldDB" id="A0A507EW79"/>
<dbReference type="UniPathway" id="UPA00049">
    <property type="reaction ID" value="UER00059"/>
</dbReference>
<dbReference type="InterPro" id="IPR002912">
    <property type="entry name" value="ACT_dom"/>
</dbReference>
<dbReference type="STRING" id="246404.A0A507EW79"/>
<feature type="region of interest" description="Disordered" evidence="6">
    <location>
        <begin position="273"/>
        <end position="300"/>
    </location>
</feature>
<dbReference type="UniPathway" id="UPA00047">
    <property type="reaction ID" value="UER00055"/>
</dbReference>
<dbReference type="GO" id="GO:0009097">
    <property type="term" value="P:isoleucine biosynthetic process"/>
    <property type="evidence" value="ECO:0007669"/>
    <property type="project" value="UniProtKB-UniPathway"/>
</dbReference>
<dbReference type="GO" id="GO:0042645">
    <property type="term" value="C:mitochondrial nucleoid"/>
    <property type="evidence" value="ECO:0007669"/>
    <property type="project" value="TreeGrafter"/>
</dbReference>
<keyword evidence="4" id="KW-0028">Amino-acid biosynthesis</keyword>
<reference evidence="8 9" key="1">
    <citation type="journal article" date="2019" name="Sci. Rep.">
        <title>Comparative genomics of chytrid fungi reveal insights into the obligate biotrophic and pathogenic lifestyle of Synchytrium endobioticum.</title>
        <authorList>
            <person name="van de Vossenberg B.T.L.H."/>
            <person name="Warris S."/>
            <person name="Nguyen H.D.T."/>
            <person name="van Gent-Pelzer M.P.E."/>
            <person name="Joly D.L."/>
            <person name="van de Geest H.C."/>
            <person name="Bonants P.J.M."/>
            <person name="Smith D.S."/>
            <person name="Levesque C.A."/>
            <person name="van der Lee T.A.J."/>
        </authorList>
    </citation>
    <scope>NUCLEOTIDE SEQUENCE [LARGE SCALE GENOMIC DNA]</scope>
    <source>
        <strain evidence="8 9">CBS 675.73</strain>
    </source>
</reference>
<evidence type="ECO:0000256" key="6">
    <source>
        <dbReference type="SAM" id="MobiDB-lite"/>
    </source>
</evidence>
<dbReference type="PROSITE" id="PS51671">
    <property type="entry name" value="ACT"/>
    <property type="match status" value="1"/>
</dbReference>
<comment type="pathway">
    <text evidence="1">Amino-acid biosynthesis; L-isoleucine biosynthesis; L-isoleucine from 2-oxobutanoate: step 1/4.</text>
</comment>
<keyword evidence="9" id="KW-1185">Reference proteome</keyword>
<evidence type="ECO:0000313" key="8">
    <source>
        <dbReference type="EMBL" id="TPX67607.1"/>
    </source>
</evidence>
<keyword evidence="5" id="KW-0100">Branched-chain amino acid biosynthesis</keyword>
<comment type="pathway">
    <text evidence="2">Amino-acid biosynthesis; L-valine biosynthesis; L-valine from pyruvate: step 1/4.</text>
</comment>
<feature type="compositionally biased region" description="Acidic residues" evidence="6">
    <location>
        <begin position="276"/>
        <end position="286"/>
    </location>
</feature>
<dbReference type="InterPro" id="IPR039557">
    <property type="entry name" value="AHAS_ACT"/>
</dbReference>
<dbReference type="InterPro" id="IPR045865">
    <property type="entry name" value="ACT-like_dom_sf"/>
</dbReference>
<dbReference type="PANTHER" id="PTHR31242:SF2">
    <property type="entry name" value="ACETOLACTATE SYNTHASE SMALL SUBUNIT, MITOCHONDRIAL"/>
    <property type="match status" value="1"/>
</dbReference>